<dbReference type="EMBL" id="BARV01018682">
    <property type="protein sequence ID" value="GAI22384.1"/>
    <property type="molecule type" value="Genomic_DNA"/>
</dbReference>
<evidence type="ECO:0000256" key="1">
    <source>
        <dbReference type="ARBA" id="ARBA00022723"/>
    </source>
</evidence>
<proteinExistence type="predicted"/>
<gene>
    <name evidence="4" type="ORF">S06H3_31532</name>
</gene>
<evidence type="ECO:0000256" key="2">
    <source>
        <dbReference type="ARBA" id="ARBA00023002"/>
    </source>
</evidence>
<dbReference type="GO" id="GO:0046872">
    <property type="term" value="F:metal ion binding"/>
    <property type="evidence" value="ECO:0007669"/>
    <property type="project" value="UniProtKB-KW"/>
</dbReference>
<evidence type="ECO:0000313" key="4">
    <source>
        <dbReference type="EMBL" id="GAI22384.1"/>
    </source>
</evidence>
<comment type="caution">
    <text evidence="4">The sequence shown here is derived from an EMBL/GenBank/DDBJ whole genome shotgun (WGS) entry which is preliminary data.</text>
</comment>
<dbReference type="PANTHER" id="PTHR43616:SF5">
    <property type="entry name" value="GLYCEROL DEHYDROGENASE 1"/>
    <property type="match status" value="1"/>
</dbReference>
<dbReference type="InterPro" id="IPR016205">
    <property type="entry name" value="Glycerol_DH"/>
</dbReference>
<keyword evidence="2" id="KW-0560">Oxidoreductase</keyword>
<feature type="non-terminal residue" evidence="4">
    <location>
        <position position="1"/>
    </location>
</feature>
<accession>X1NUP1</accession>
<keyword evidence="3" id="KW-0520">NAD</keyword>
<name>X1NUP1_9ZZZZ</name>
<protein>
    <recommendedName>
        <fullName evidence="5">Alcohol dehydrogenase iron-type/glycerol dehydrogenase GldA domain-containing protein</fullName>
    </recommendedName>
</protein>
<dbReference type="Gene3D" id="1.20.1090.10">
    <property type="entry name" value="Dehydroquinate synthase-like - alpha domain"/>
    <property type="match status" value="1"/>
</dbReference>
<dbReference type="SUPFAM" id="SSF56796">
    <property type="entry name" value="Dehydroquinate synthase-like"/>
    <property type="match status" value="1"/>
</dbReference>
<dbReference type="PANTHER" id="PTHR43616">
    <property type="entry name" value="GLYCEROL DEHYDROGENASE"/>
    <property type="match status" value="1"/>
</dbReference>
<keyword evidence="1" id="KW-0479">Metal-binding</keyword>
<sequence>IIKKAPIRHIRAGVGDLISNLSAVFDARLAQSKGIEKIEPAALTLAEAGSISLLEFKNKSIKSNEFLLCLAHGLIKSGFAMCIVGSSRPASGSEHKISHSIDYLYSPRKTLHGEQVGIGTIFTMSLQENEYLDKVKKLYAQIAFPHDLKHLGITTDEFIEVINNAKNIRPERYTILENIKLTQKEIKKIIKKTKL</sequence>
<evidence type="ECO:0008006" key="5">
    <source>
        <dbReference type="Google" id="ProtNLM"/>
    </source>
</evidence>
<organism evidence="4">
    <name type="scientific">marine sediment metagenome</name>
    <dbReference type="NCBI Taxonomy" id="412755"/>
    <lineage>
        <taxon>unclassified sequences</taxon>
        <taxon>metagenomes</taxon>
        <taxon>ecological metagenomes</taxon>
    </lineage>
</organism>
<dbReference type="AlphaFoldDB" id="X1NUP1"/>
<dbReference type="GO" id="GO:0016614">
    <property type="term" value="F:oxidoreductase activity, acting on CH-OH group of donors"/>
    <property type="evidence" value="ECO:0007669"/>
    <property type="project" value="InterPro"/>
</dbReference>
<evidence type="ECO:0000256" key="3">
    <source>
        <dbReference type="ARBA" id="ARBA00023027"/>
    </source>
</evidence>
<reference evidence="4" key="1">
    <citation type="journal article" date="2014" name="Front. Microbiol.">
        <title>High frequency of phylogenetically diverse reductive dehalogenase-homologous genes in deep subseafloor sedimentary metagenomes.</title>
        <authorList>
            <person name="Kawai M."/>
            <person name="Futagami T."/>
            <person name="Toyoda A."/>
            <person name="Takaki Y."/>
            <person name="Nishi S."/>
            <person name="Hori S."/>
            <person name="Arai W."/>
            <person name="Tsubouchi T."/>
            <person name="Morono Y."/>
            <person name="Uchiyama I."/>
            <person name="Ito T."/>
            <person name="Fujiyama A."/>
            <person name="Inagaki F."/>
            <person name="Takami H."/>
        </authorList>
    </citation>
    <scope>NUCLEOTIDE SEQUENCE</scope>
    <source>
        <strain evidence="4">Expedition CK06-06</strain>
    </source>
</reference>